<keyword evidence="3 7" id="KW-0547">Nucleotide-binding</keyword>
<evidence type="ECO:0000256" key="3">
    <source>
        <dbReference type="ARBA" id="ARBA00022741"/>
    </source>
</evidence>
<dbReference type="FunFam" id="3.40.50.300:FF:002048">
    <property type="entry name" value="Septin 6"/>
    <property type="match status" value="1"/>
</dbReference>
<organism evidence="10 11">
    <name type="scientific">Varroa destructor</name>
    <name type="common">Honeybee mite</name>
    <dbReference type="NCBI Taxonomy" id="109461"/>
    <lineage>
        <taxon>Eukaryota</taxon>
        <taxon>Metazoa</taxon>
        <taxon>Ecdysozoa</taxon>
        <taxon>Arthropoda</taxon>
        <taxon>Chelicerata</taxon>
        <taxon>Arachnida</taxon>
        <taxon>Acari</taxon>
        <taxon>Parasitiformes</taxon>
        <taxon>Mesostigmata</taxon>
        <taxon>Gamasina</taxon>
        <taxon>Dermanyssoidea</taxon>
        <taxon>Varroidae</taxon>
        <taxon>Varroa</taxon>
    </lineage>
</organism>
<dbReference type="PANTHER" id="PTHR18884">
    <property type="entry name" value="SEPTIN"/>
    <property type="match status" value="1"/>
</dbReference>
<dbReference type="EnsemblMetazoa" id="XM_022792717">
    <property type="protein sequence ID" value="XP_022648452"/>
    <property type="gene ID" value="LOC111245015"/>
</dbReference>
<evidence type="ECO:0000259" key="9">
    <source>
        <dbReference type="PROSITE" id="PS51719"/>
    </source>
</evidence>
<evidence type="ECO:0000313" key="11">
    <source>
        <dbReference type="Proteomes" id="UP000594260"/>
    </source>
</evidence>
<dbReference type="AlphaFoldDB" id="A0A7M7JMH6"/>
<name>A0A7M7JMH6_VARDE</name>
<evidence type="ECO:0000256" key="6">
    <source>
        <dbReference type="ARBA" id="ARBA00023212"/>
    </source>
</evidence>
<dbReference type="CDD" id="cd01850">
    <property type="entry name" value="CDC_Septin"/>
    <property type="match status" value="1"/>
</dbReference>
<dbReference type="Proteomes" id="UP000594260">
    <property type="component" value="Unplaced"/>
</dbReference>
<keyword evidence="2" id="KW-0963">Cytoplasm</keyword>
<dbReference type="GeneID" id="111245015"/>
<reference evidence="10" key="1">
    <citation type="submission" date="2021-01" db="UniProtKB">
        <authorList>
            <consortium name="EnsemblMetazoa"/>
        </authorList>
    </citation>
    <scope>IDENTIFICATION</scope>
</reference>
<evidence type="ECO:0000256" key="4">
    <source>
        <dbReference type="ARBA" id="ARBA00023054"/>
    </source>
</evidence>
<dbReference type="GO" id="GO:0005525">
    <property type="term" value="F:GTP binding"/>
    <property type="evidence" value="ECO:0007669"/>
    <property type="project" value="UniProtKB-KW"/>
</dbReference>
<dbReference type="Gene3D" id="3.40.50.300">
    <property type="entry name" value="P-loop containing nucleotide triphosphate hydrolases"/>
    <property type="match status" value="1"/>
</dbReference>
<comment type="subcellular location">
    <subcellularLocation>
        <location evidence="1">Cytoplasm</location>
        <location evidence="1">Cytoskeleton</location>
    </subcellularLocation>
</comment>
<sequence length="570" mass="65017">MTAGEQQKANGHVEPKVRVLKLQDDVGFRTLPDQSVRRHFQHGFAFNILCIGETGIGKSTLMDSLFNFSFDLPTSTHDHPDVKIMSKSFELMENNVKLNVGIVETIGYGDQINKQKSCQAIIDYIDAKFEGYLQEELQISRKLNTFRDGRIHVCLYFITPTGHGLKALDLICMKQLDSKVNLIPVIAKSDIISKQDLIAFKRRVQSELTNSGVQIYQFPVDDPMSPQDANRQYNALMPFAVIGSRDLVRVGTKMVRARQYPWGVVQIENEAHCDFTRLRDAVLRYNLADLVESTHVKHYELYRRMRLIAMGFGDAGIGDSSTFERKWAEHRASLQKREDDMRQTFVDKVSATSPANSLSGANFNHSLRDDSLEKRDEGHRGNYIKDEAETNYSNHSSYNQHCIEQMDLSMVENNGCSLSLIFDEAGDEESLIWDDYFDELRYSCVDQVWGQSADDQSFEGLRTYEGSKPAFTAGHCNSPERIRETLRNDQRETKSMSFRATTTPKRFNLAGQNMFKISKEGSTQAQIDINRPMTNALKTSRLSDNLEYSMTSEYTGRVRMLASKFDNSFQ</sequence>
<dbReference type="KEGG" id="vde:111245015"/>
<evidence type="ECO:0000256" key="5">
    <source>
        <dbReference type="ARBA" id="ARBA00023134"/>
    </source>
</evidence>
<evidence type="ECO:0000256" key="1">
    <source>
        <dbReference type="ARBA" id="ARBA00004245"/>
    </source>
</evidence>
<keyword evidence="5 7" id="KW-0342">GTP-binding</keyword>
<evidence type="ECO:0000256" key="7">
    <source>
        <dbReference type="RuleBase" id="RU004560"/>
    </source>
</evidence>
<dbReference type="RefSeq" id="XP_022648452.1">
    <property type="nucleotide sequence ID" value="XM_022792717.1"/>
</dbReference>
<feature type="domain" description="Septin-type G" evidence="9">
    <location>
        <begin position="42"/>
        <end position="309"/>
    </location>
</feature>
<feature type="region of interest" description="Disordered" evidence="8">
    <location>
        <begin position="350"/>
        <end position="388"/>
    </location>
</feature>
<dbReference type="InterPro" id="IPR030379">
    <property type="entry name" value="G_SEPTIN_dom"/>
</dbReference>
<dbReference type="OrthoDB" id="416553at2759"/>
<feature type="compositionally biased region" description="Basic and acidic residues" evidence="8">
    <location>
        <begin position="366"/>
        <end position="388"/>
    </location>
</feature>
<dbReference type="InterPro" id="IPR016491">
    <property type="entry name" value="Septin"/>
</dbReference>
<keyword evidence="11" id="KW-1185">Reference proteome</keyword>
<evidence type="ECO:0000256" key="2">
    <source>
        <dbReference type="ARBA" id="ARBA00022490"/>
    </source>
</evidence>
<feature type="compositionally biased region" description="Polar residues" evidence="8">
    <location>
        <begin position="350"/>
        <end position="365"/>
    </location>
</feature>
<dbReference type="PROSITE" id="PS51719">
    <property type="entry name" value="G_SEPTIN"/>
    <property type="match status" value="1"/>
</dbReference>
<protein>
    <recommendedName>
        <fullName evidence="9">Septin-type G domain-containing protein</fullName>
    </recommendedName>
</protein>
<dbReference type="Pfam" id="PF00735">
    <property type="entry name" value="Septin"/>
    <property type="match status" value="1"/>
</dbReference>
<accession>A0A7M7JMH6</accession>
<evidence type="ECO:0000256" key="8">
    <source>
        <dbReference type="SAM" id="MobiDB-lite"/>
    </source>
</evidence>
<proteinExistence type="inferred from homology"/>
<dbReference type="InterPro" id="IPR027417">
    <property type="entry name" value="P-loop_NTPase"/>
</dbReference>
<dbReference type="FunCoup" id="A0A7M7JMH6">
    <property type="interactions" value="496"/>
</dbReference>
<dbReference type="SUPFAM" id="SSF52540">
    <property type="entry name" value="P-loop containing nucleoside triphosphate hydrolases"/>
    <property type="match status" value="1"/>
</dbReference>
<keyword evidence="6" id="KW-0206">Cytoskeleton</keyword>
<dbReference type="GO" id="GO:0005856">
    <property type="term" value="C:cytoskeleton"/>
    <property type="evidence" value="ECO:0007669"/>
    <property type="project" value="UniProtKB-SubCell"/>
</dbReference>
<keyword evidence="4" id="KW-0175">Coiled coil</keyword>
<evidence type="ECO:0000313" key="10">
    <source>
        <dbReference type="EnsemblMetazoa" id="XP_022648452"/>
    </source>
</evidence>
<dbReference type="InParanoid" id="A0A7M7JMH6"/>
<comment type="similarity">
    <text evidence="7">Belongs to the TRAFAC class TrmE-Era-EngA-EngB-Septin-like GTPase superfamily. Septin GTPase family.</text>
</comment>